<dbReference type="EMBL" id="JAESWB010000417">
    <property type="protein sequence ID" value="MBL4955206.1"/>
    <property type="molecule type" value="Genomic_DNA"/>
</dbReference>
<evidence type="ECO:0000313" key="1">
    <source>
        <dbReference type="EMBL" id="MBL4955206.1"/>
    </source>
</evidence>
<proteinExistence type="predicted"/>
<evidence type="ECO:0000313" key="2">
    <source>
        <dbReference type="Proteomes" id="UP000623967"/>
    </source>
</evidence>
<feature type="non-terminal residue" evidence="1">
    <location>
        <position position="85"/>
    </location>
</feature>
<protein>
    <recommendedName>
        <fullName evidence="3">Phage tail protein</fullName>
    </recommendedName>
</protein>
<sequence>MSIALILKNATGSLFPVTNPAQGKPILEGFVEFALDDKKDGKKLRLEASAWLKDKDGKKFYSLSIGGISAALFKEKESTNDKLPA</sequence>
<reference evidence="1 2" key="1">
    <citation type="submission" date="2021-01" db="EMBL/GenBank/DDBJ databases">
        <title>Genome public.</title>
        <authorList>
            <person name="Liu C."/>
            <person name="Sun Q."/>
        </authorList>
    </citation>
    <scope>NUCLEOTIDE SEQUENCE [LARGE SCALE GENOMIC DNA]</scope>
    <source>
        <strain evidence="1 2">YIM B02564</strain>
    </source>
</reference>
<keyword evidence="2" id="KW-1185">Reference proteome</keyword>
<gene>
    <name evidence="1" type="ORF">JK635_23990</name>
</gene>
<comment type="caution">
    <text evidence="1">The sequence shown here is derived from an EMBL/GenBank/DDBJ whole genome shotgun (WGS) entry which is preliminary data.</text>
</comment>
<dbReference type="Proteomes" id="UP000623967">
    <property type="component" value="Unassembled WGS sequence"/>
</dbReference>
<evidence type="ECO:0008006" key="3">
    <source>
        <dbReference type="Google" id="ProtNLM"/>
    </source>
</evidence>
<name>A0ABS1TV81_9BACI</name>
<organism evidence="1 2">
    <name type="scientific">Neobacillus paridis</name>
    <dbReference type="NCBI Taxonomy" id="2803862"/>
    <lineage>
        <taxon>Bacteria</taxon>
        <taxon>Bacillati</taxon>
        <taxon>Bacillota</taxon>
        <taxon>Bacilli</taxon>
        <taxon>Bacillales</taxon>
        <taxon>Bacillaceae</taxon>
        <taxon>Neobacillus</taxon>
    </lineage>
</organism>
<accession>A0ABS1TV81</accession>